<dbReference type="InterPro" id="IPR007055">
    <property type="entry name" value="BON_dom"/>
</dbReference>
<sequence>MNKSVTKSFALKSLAKPVLVISLSCAALVSLQGCVAMFVGGAVVGTIAAIDRRTLGAQTEDKAILLKGESAIKRALSDAAHVNVTSYNRRVLLTGEVPDEAAKATAEREVRAVQGVTAVLNELVIGSASSISSRSNDALITTKIKASLVDTKGINESAFKVVTETGNVYLMGRVTQGEGTTAANVAAGVSGVKKVTKMFEYITEAELKALQTTKSKIDLNEEQK</sequence>
<comment type="caution">
    <text evidence="3">The sequence shown here is derived from an EMBL/GenBank/DDBJ whole genome shotgun (WGS) entry which is preliminary data.</text>
</comment>
<protein>
    <submittedName>
        <fullName evidence="3">BON domain-containing protein</fullName>
    </submittedName>
</protein>
<dbReference type="Gene3D" id="3.30.1340.30">
    <property type="match status" value="1"/>
</dbReference>
<dbReference type="Pfam" id="PF04972">
    <property type="entry name" value="BON"/>
    <property type="match status" value="2"/>
</dbReference>
<proteinExistence type="predicted"/>
<dbReference type="RefSeq" id="WP_186916625.1">
    <property type="nucleotide sequence ID" value="NZ_JACOFZ010000003.1"/>
</dbReference>
<keyword evidence="4" id="KW-1185">Reference proteome</keyword>
<dbReference type="AlphaFoldDB" id="A0A923KPE3"/>
<dbReference type="PANTHER" id="PTHR34606:SF4">
    <property type="entry name" value="OUTER MEMBRANE LIPOPROTEIN DOLP"/>
    <property type="match status" value="1"/>
</dbReference>
<dbReference type="Proteomes" id="UP000627446">
    <property type="component" value="Unassembled WGS sequence"/>
</dbReference>
<dbReference type="InterPro" id="IPR051686">
    <property type="entry name" value="Lipoprotein_DolP"/>
</dbReference>
<keyword evidence="1" id="KW-0732">Signal</keyword>
<dbReference type="InterPro" id="IPR014004">
    <property type="entry name" value="Transpt-assoc_nodulatn_dom_bac"/>
</dbReference>
<dbReference type="PANTHER" id="PTHR34606">
    <property type="entry name" value="BON DOMAIN-CONTAINING PROTEIN"/>
    <property type="match status" value="1"/>
</dbReference>
<gene>
    <name evidence="3" type="ORF">H8K36_09990</name>
</gene>
<dbReference type="PROSITE" id="PS51257">
    <property type="entry name" value="PROKAR_LIPOPROTEIN"/>
    <property type="match status" value="1"/>
</dbReference>
<evidence type="ECO:0000256" key="1">
    <source>
        <dbReference type="ARBA" id="ARBA00022729"/>
    </source>
</evidence>
<feature type="domain" description="BON" evidence="2">
    <location>
        <begin position="60"/>
        <end position="127"/>
    </location>
</feature>
<organism evidence="3 4">
    <name type="scientific">Undibacterium nitidum</name>
    <dbReference type="NCBI Taxonomy" id="2762298"/>
    <lineage>
        <taxon>Bacteria</taxon>
        <taxon>Pseudomonadati</taxon>
        <taxon>Pseudomonadota</taxon>
        <taxon>Betaproteobacteria</taxon>
        <taxon>Burkholderiales</taxon>
        <taxon>Oxalobacteraceae</taxon>
        <taxon>Undibacterium</taxon>
    </lineage>
</organism>
<evidence type="ECO:0000313" key="3">
    <source>
        <dbReference type="EMBL" id="MBC3881703.1"/>
    </source>
</evidence>
<evidence type="ECO:0000259" key="2">
    <source>
        <dbReference type="PROSITE" id="PS50914"/>
    </source>
</evidence>
<feature type="domain" description="BON" evidence="2">
    <location>
        <begin position="136"/>
        <end position="206"/>
    </location>
</feature>
<evidence type="ECO:0000313" key="4">
    <source>
        <dbReference type="Proteomes" id="UP000627446"/>
    </source>
</evidence>
<name>A0A923KPE3_9BURK</name>
<reference evidence="3" key="1">
    <citation type="submission" date="2020-08" db="EMBL/GenBank/DDBJ databases">
        <title>Novel species isolated from subtropical streams in China.</title>
        <authorList>
            <person name="Lu H."/>
        </authorList>
    </citation>
    <scope>NUCLEOTIDE SEQUENCE</scope>
    <source>
        <strain evidence="3">LX22W</strain>
    </source>
</reference>
<dbReference type="SMART" id="SM00749">
    <property type="entry name" value="BON"/>
    <property type="match status" value="2"/>
</dbReference>
<dbReference type="PROSITE" id="PS50914">
    <property type="entry name" value="BON"/>
    <property type="match status" value="2"/>
</dbReference>
<accession>A0A923KPE3</accession>
<dbReference type="EMBL" id="JACOFZ010000003">
    <property type="protein sequence ID" value="MBC3881703.1"/>
    <property type="molecule type" value="Genomic_DNA"/>
</dbReference>